<sequence>MDPADLRARMYGPEDLAAEPLFAGGFINFGFWSSIPLDRRLDVGHRIASQRRLYEVALDTLGPCHDTRLLEVGCGRGLGSALAATAYGVPEVHAIDLHPDQVERARRTNARTVAAMDGRLVYRQGAANTIPYPDGYFDRLLSVEAAQHFDDIPGFAHEALRVLLPHGRLVVTTFFATGEGHKDRIAEMLATFRTGVDRAIPVGTMTGALRAAGFVEVTARSIGEHVWPGLDRWQAQQDRYARHWSRNWLTAFRRGLLDYYMVTAQAPG</sequence>
<protein>
    <recommendedName>
        <fullName evidence="2">Methyltransferase type 11 domain-containing protein</fullName>
    </recommendedName>
</protein>
<dbReference type="PANTHER" id="PTHR44068:SF11">
    <property type="entry name" value="GERANYL DIPHOSPHATE 2-C-METHYLTRANSFERASE"/>
    <property type="match status" value="1"/>
</dbReference>
<organism evidence="3 4">
    <name type="scientific">Longimycelium tulufanense</name>
    <dbReference type="NCBI Taxonomy" id="907463"/>
    <lineage>
        <taxon>Bacteria</taxon>
        <taxon>Bacillati</taxon>
        <taxon>Actinomycetota</taxon>
        <taxon>Actinomycetes</taxon>
        <taxon>Pseudonocardiales</taxon>
        <taxon>Pseudonocardiaceae</taxon>
        <taxon>Longimycelium</taxon>
    </lineage>
</organism>
<reference evidence="3" key="2">
    <citation type="submission" date="2020-09" db="EMBL/GenBank/DDBJ databases">
        <authorList>
            <person name="Sun Q."/>
            <person name="Zhou Y."/>
        </authorList>
    </citation>
    <scope>NUCLEOTIDE SEQUENCE</scope>
    <source>
        <strain evidence="3">CGMCC 4.5737</strain>
    </source>
</reference>
<dbReference type="Proteomes" id="UP000637578">
    <property type="component" value="Unassembled WGS sequence"/>
</dbReference>
<dbReference type="SUPFAM" id="SSF53335">
    <property type="entry name" value="S-adenosyl-L-methionine-dependent methyltransferases"/>
    <property type="match status" value="1"/>
</dbReference>
<gene>
    <name evidence="3" type="ORF">GCM10012275_55240</name>
</gene>
<dbReference type="CDD" id="cd02440">
    <property type="entry name" value="AdoMet_MTases"/>
    <property type="match status" value="1"/>
</dbReference>
<dbReference type="InterPro" id="IPR013216">
    <property type="entry name" value="Methyltransf_11"/>
</dbReference>
<dbReference type="GO" id="GO:0008757">
    <property type="term" value="F:S-adenosylmethionine-dependent methyltransferase activity"/>
    <property type="evidence" value="ECO:0007669"/>
    <property type="project" value="InterPro"/>
</dbReference>
<evidence type="ECO:0000313" key="4">
    <source>
        <dbReference type="Proteomes" id="UP000637578"/>
    </source>
</evidence>
<dbReference type="Pfam" id="PF08241">
    <property type="entry name" value="Methyltransf_11"/>
    <property type="match status" value="1"/>
</dbReference>
<feature type="domain" description="Methyltransferase type 11" evidence="2">
    <location>
        <begin position="70"/>
        <end position="171"/>
    </location>
</feature>
<dbReference type="Gene3D" id="3.40.50.150">
    <property type="entry name" value="Vaccinia Virus protein VP39"/>
    <property type="match status" value="1"/>
</dbReference>
<evidence type="ECO:0000313" key="3">
    <source>
        <dbReference type="EMBL" id="GGM77476.1"/>
    </source>
</evidence>
<evidence type="ECO:0000256" key="1">
    <source>
        <dbReference type="ARBA" id="ARBA00022679"/>
    </source>
</evidence>
<comment type="caution">
    <text evidence="3">The sequence shown here is derived from an EMBL/GenBank/DDBJ whole genome shotgun (WGS) entry which is preliminary data.</text>
</comment>
<reference evidence="3" key="1">
    <citation type="journal article" date="2014" name="Int. J. Syst. Evol. Microbiol.">
        <title>Complete genome sequence of Corynebacterium casei LMG S-19264T (=DSM 44701T), isolated from a smear-ripened cheese.</title>
        <authorList>
            <consortium name="US DOE Joint Genome Institute (JGI-PGF)"/>
            <person name="Walter F."/>
            <person name="Albersmeier A."/>
            <person name="Kalinowski J."/>
            <person name="Ruckert C."/>
        </authorList>
    </citation>
    <scope>NUCLEOTIDE SEQUENCE</scope>
    <source>
        <strain evidence="3">CGMCC 4.5737</strain>
    </source>
</reference>
<dbReference type="AlphaFoldDB" id="A0A8J3CDD0"/>
<accession>A0A8J3CDD0</accession>
<dbReference type="InterPro" id="IPR050447">
    <property type="entry name" value="Erg6_SMT_methyltransf"/>
</dbReference>
<dbReference type="PANTHER" id="PTHR44068">
    <property type="entry name" value="ZGC:194242"/>
    <property type="match status" value="1"/>
</dbReference>
<proteinExistence type="predicted"/>
<dbReference type="EMBL" id="BMMK01000039">
    <property type="protein sequence ID" value="GGM77476.1"/>
    <property type="molecule type" value="Genomic_DNA"/>
</dbReference>
<dbReference type="InterPro" id="IPR029063">
    <property type="entry name" value="SAM-dependent_MTases_sf"/>
</dbReference>
<dbReference type="RefSeq" id="WP_229686787.1">
    <property type="nucleotide sequence ID" value="NZ_BMMK01000039.1"/>
</dbReference>
<keyword evidence="4" id="KW-1185">Reference proteome</keyword>
<evidence type="ECO:0000259" key="2">
    <source>
        <dbReference type="Pfam" id="PF08241"/>
    </source>
</evidence>
<name>A0A8J3CDD0_9PSEU</name>
<keyword evidence="1" id="KW-0808">Transferase</keyword>